<dbReference type="SUPFAM" id="SSF48264">
    <property type="entry name" value="Cytochrome P450"/>
    <property type="match status" value="2"/>
</dbReference>
<dbReference type="InterPro" id="IPR050196">
    <property type="entry name" value="Cytochrome_P450_Monoox"/>
</dbReference>
<evidence type="ECO:0000313" key="16">
    <source>
        <dbReference type="EMBL" id="VDL75685.1"/>
    </source>
</evidence>
<dbReference type="AlphaFoldDB" id="A0A158R0M1"/>
<feature type="transmembrane region" description="Helical" evidence="15">
    <location>
        <begin position="120"/>
        <end position="143"/>
    </location>
</feature>
<evidence type="ECO:0000256" key="11">
    <source>
        <dbReference type="ARBA" id="ARBA00023004"/>
    </source>
</evidence>
<dbReference type="PRINTS" id="PR00463">
    <property type="entry name" value="EP450I"/>
</dbReference>
<reference evidence="18" key="1">
    <citation type="submission" date="2016-04" db="UniProtKB">
        <authorList>
            <consortium name="WormBaseParasite"/>
        </authorList>
    </citation>
    <scope>IDENTIFICATION</scope>
</reference>
<evidence type="ECO:0000256" key="13">
    <source>
        <dbReference type="ARBA" id="ARBA00023136"/>
    </source>
</evidence>
<proteinExistence type="inferred from homology"/>
<dbReference type="WBParaSite" id="NBR_0001209501-mRNA-1">
    <property type="protein sequence ID" value="NBR_0001209501-mRNA-1"/>
    <property type="gene ID" value="NBR_0001209501"/>
</dbReference>
<dbReference type="InterPro" id="IPR036396">
    <property type="entry name" value="Cyt_P450_sf"/>
</dbReference>
<evidence type="ECO:0000256" key="12">
    <source>
        <dbReference type="ARBA" id="ARBA00023033"/>
    </source>
</evidence>
<dbReference type="GO" id="GO:0020037">
    <property type="term" value="F:heme binding"/>
    <property type="evidence" value="ECO:0007669"/>
    <property type="project" value="InterPro"/>
</dbReference>
<evidence type="ECO:0000256" key="1">
    <source>
        <dbReference type="ARBA" id="ARBA00001971"/>
    </source>
</evidence>
<evidence type="ECO:0000256" key="2">
    <source>
        <dbReference type="ARBA" id="ARBA00003690"/>
    </source>
</evidence>
<keyword evidence="10" id="KW-0560">Oxidoreductase</keyword>
<comment type="similarity">
    <text evidence="5">Belongs to the cytochrome P450 family.</text>
</comment>
<dbReference type="PROSITE" id="PS00086">
    <property type="entry name" value="CYTOCHROME_P450"/>
    <property type="match status" value="2"/>
</dbReference>
<evidence type="ECO:0000256" key="15">
    <source>
        <dbReference type="SAM" id="Phobius"/>
    </source>
</evidence>
<dbReference type="FunFam" id="1.10.630.10:FF:000035">
    <property type="entry name" value="CYtochrome P450 family"/>
    <property type="match status" value="2"/>
</dbReference>
<gene>
    <name evidence="16" type="ORF">NBR_LOCUS12096</name>
</gene>
<evidence type="ECO:0000256" key="3">
    <source>
        <dbReference type="ARBA" id="ARBA00004174"/>
    </source>
</evidence>
<feature type="transmembrane region" description="Helical" evidence="15">
    <location>
        <begin position="542"/>
        <end position="564"/>
    </location>
</feature>
<organism evidence="18">
    <name type="scientific">Nippostrongylus brasiliensis</name>
    <name type="common">Rat hookworm</name>
    <dbReference type="NCBI Taxonomy" id="27835"/>
    <lineage>
        <taxon>Eukaryota</taxon>
        <taxon>Metazoa</taxon>
        <taxon>Ecdysozoa</taxon>
        <taxon>Nematoda</taxon>
        <taxon>Chromadorea</taxon>
        <taxon>Rhabditida</taxon>
        <taxon>Rhabditina</taxon>
        <taxon>Rhabditomorpha</taxon>
        <taxon>Strongyloidea</taxon>
        <taxon>Heligmosomidae</taxon>
        <taxon>Nippostrongylus</taxon>
    </lineage>
</organism>
<accession>A0A158R0M1</accession>
<dbReference type="GO" id="GO:0005506">
    <property type="term" value="F:iron ion binding"/>
    <property type="evidence" value="ECO:0007669"/>
    <property type="project" value="InterPro"/>
</dbReference>
<dbReference type="Gene3D" id="1.10.630.10">
    <property type="entry name" value="Cytochrome P450"/>
    <property type="match status" value="2"/>
</dbReference>
<evidence type="ECO:0000256" key="8">
    <source>
        <dbReference type="ARBA" id="ARBA00022824"/>
    </source>
</evidence>
<dbReference type="OMA" id="PIHFTEL"/>
<keyword evidence="13 15" id="KW-0472">Membrane</keyword>
<evidence type="ECO:0000256" key="7">
    <source>
        <dbReference type="ARBA" id="ARBA00022723"/>
    </source>
</evidence>
<comment type="cofactor">
    <cofactor evidence="1 14">
        <name>heme</name>
        <dbReference type="ChEBI" id="CHEBI:30413"/>
    </cofactor>
</comment>
<dbReference type="CDD" id="cd20628">
    <property type="entry name" value="CYP4"/>
    <property type="match status" value="2"/>
</dbReference>
<keyword evidence="12" id="KW-0503">Monooxygenase</keyword>
<evidence type="ECO:0000256" key="4">
    <source>
        <dbReference type="ARBA" id="ARBA00004406"/>
    </source>
</evidence>
<dbReference type="PRINTS" id="PR00385">
    <property type="entry name" value="P450"/>
</dbReference>
<keyword evidence="17" id="KW-1185">Reference proteome</keyword>
<dbReference type="PANTHER" id="PTHR24291">
    <property type="entry name" value="CYTOCHROME P450 FAMILY 4"/>
    <property type="match status" value="1"/>
</dbReference>
<dbReference type="Pfam" id="PF00067">
    <property type="entry name" value="p450"/>
    <property type="match status" value="2"/>
</dbReference>
<sequence length="1045" mass="121465">MGLLLIIGTVAVAGLVFYWKKMYDLAKERMRMIEHIDKIPGPYSVPILGTVWQFKWNLGALARQLTGWCREYSGKGHGLIRLWLATKPMVQCIKPETVKIVLERTDIITKGDEYDILLPWLGTGLLISTGMLLFSSCYAGYFGRSHREKWRSRRKLLSPTFHFKVLNEFIPVFDSQSKQVIVFWILVTQLEAHAERGKEFDIFPFIKRCALDAICETIMGCHVSSQENHDHPYVLSVHRLIELGFMHERMPWLWIPVIWYYFYESSKKSYASSYGFEYDRHLRVVTDFTRKVIKERVAARGEGVPAEKEKKRAFLDLLLDLKAEGNLSYEDIREEVDTFMFEGHDTTATSIGWTLWFMAFNSECQTKVQQEMDEIFGSSDRRCTSEDIKSMKYLEKCIKESLRLRPSVPHLTRKVEHDIEIGDVTVPKGCSVLINPFIIHTDATIYDDPMRYDPERFSEDNIQNRHPYAFIPFSAGPRNCIGQKFALLEEKTMLSWFFRRYSISSLRKFEKNIPLPQAILTPLLGFPVVISRRCHEFVADNSAVKMALGTVVVTCTVIVLILYWRKMYAQLQERRKLIRDMRKFPGLTLQFLEWSRYYAKQGHGLVQIWLGIRPVVMCIRPETAKLVLERTDIITKGDEYNILLPWLGTGLLISTGESTHSFDNPFSMFNAEKCEKWRSRRKLLTPTFHFKVLNDFIPIYDNQAQIFVRQLESFVASGEEVDLFPYLKRCALDIICETAMGFRLGAQENHAHPYVYSVKRLNELAFLHERMPWMWINAVWYLSTFGFEYDRHLKIVTDFSRKVIKDRISGHNDEVPSKTDKKKAFLDLLIDVQAEGNLSYEDIREEVDTFMFEGHDTTSSGMGWTLWFMAVHPEYQVKVQQELDEIFGSLSDRSCTSEDLSKMKYLEKCIKESLRVRPPVPMMTRKVEQDIDIGNTTIPRGCSIMISAGVIHTNPTVYENPYRFDPERFSDDVVQQRHPYAFIPFSAGPRNCIGQKFAMFVEKTVLSWFFRRFSISTLIPPENNVALPEIILKPSLGFPCIISSR</sequence>
<evidence type="ECO:0000256" key="5">
    <source>
        <dbReference type="ARBA" id="ARBA00010617"/>
    </source>
</evidence>
<dbReference type="Proteomes" id="UP000271162">
    <property type="component" value="Unassembled WGS sequence"/>
</dbReference>
<evidence type="ECO:0000256" key="9">
    <source>
        <dbReference type="ARBA" id="ARBA00022848"/>
    </source>
</evidence>
<dbReference type="GO" id="GO:0016705">
    <property type="term" value="F:oxidoreductase activity, acting on paired donors, with incorporation or reduction of molecular oxygen"/>
    <property type="evidence" value="ECO:0007669"/>
    <property type="project" value="InterPro"/>
</dbReference>
<dbReference type="GO" id="GO:0004497">
    <property type="term" value="F:monooxygenase activity"/>
    <property type="evidence" value="ECO:0007669"/>
    <property type="project" value="UniProtKB-KW"/>
</dbReference>
<dbReference type="InterPro" id="IPR002401">
    <property type="entry name" value="Cyt_P450_E_grp-I"/>
</dbReference>
<evidence type="ECO:0000256" key="14">
    <source>
        <dbReference type="PIRSR" id="PIRSR602401-1"/>
    </source>
</evidence>
<evidence type="ECO:0000256" key="10">
    <source>
        <dbReference type="ARBA" id="ARBA00023002"/>
    </source>
</evidence>
<comment type="subcellular location">
    <subcellularLocation>
        <location evidence="4">Endoplasmic reticulum membrane</location>
        <topology evidence="4">Peripheral membrane protein</topology>
    </subcellularLocation>
    <subcellularLocation>
        <location evidence="3">Microsome membrane</location>
        <topology evidence="3">Peripheral membrane protein</topology>
    </subcellularLocation>
</comment>
<keyword evidence="15" id="KW-0812">Transmembrane</keyword>
<comment type="function">
    <text evidence="2">May be involved in the metabolism of insect hormones and in the breakdown of synthetic insecticides.</text>
</comment>
<evidence type="ECO:0000256" key="6">
    <source>
        <dbReference type="ARBA" id="ARBA00022617"/>
    </source>
</evidence>
<dbReference type="GO" id="GO:0005789">
    <property type="term" value="C:endoplasmic reticulum membrane"/>
    <property type="evidence" value="ECO:0007669"/>
    <property type="project" value="UniProtKB-SubCell"/>
</dbReference>
<feature type="binding site" description="axial binding residue" evidence="14">
    <location>
        <position position="992"/>
    </location>
    <ligand>
        <name>heme</name>
        <dbReference type="ChEBI" id="CHEBI:30413"/>
    </ligand>
    <ligandPart>
        <name>Fe</name>
        <dbReference type="ChEBI" id="CHEBI:18248"/>
    </ligandPart>
</feature>
<keyword evidence="7 14" id="KW-0479">Metal-binding</keyword>
<keyword evidence="6 14" id="KW-0349">Heme</keyword>
<keyword evidence="9" id="KW-0492">Microsome</keyword>
<dbReference type="PANTHER" id="PTHR24291:SF130">
    <property type="entry name" value="CYTOCHROME P450 FAMILY"/>
    <property type="match status" value="1"/>
</dbReference>
<keyword evidence="11 14" id="KW-0408">Iron</keyword>
<reference evidence="16 17" key="2">
    <citation type="submission" date="2018-11" db="EMBL/GenBank/DDBJ databases">
        <authorList>
            <consortium name="Pathogen Informatics"/>
        </authorList>
    </citation>
    <scope>NUCLEOTIDE SEQUENCE [LARGE SCALE GENOMIC DNA]</scope>
</reference>
<dbReference type="STRING" id="27835.A0A158R0M1"/>
<dbReference type="InterPro" id="IPR001128">
    <property type="entry name" value="Cyt_P450"/>
</dbReference>
<dbReference type="InterPro" id="IPR017972">
    <property type="entry name" value="Cyt_P450_CS"/>
</dbReference>
<evidence type="ECO:0000313" key="18">
    <source>
        <dbReference type="WBParaSite" id="NBR_0001209501-mRNA-1"/>
    </source>
</evidence>
<keyword evidence="15" id="KW-1133">Transmembrane helix</keyword>
<keyword evidence="8" id="KW-0256">Endoplasmic reticulum</keyword>
<dbReference type="EMBL" id="UYSL01020673">
    <property type="protein sequence ID" value="VDL75685.1"/>
    <property type="molecule type" value="Genomic_DNA"/>
</dbReference>
<name>A0A158R0M1_NIPBR</name>
<evidence type="ECO:0000313" key="17">
    <source>
        <dbReference type="Proteomes" id="UP000271162"/>
    </source>
</evidence>
<protein>
    <submittedName>
        <fullName evidence="18">Cytochrome P450 4V2 (inferred by orthology to a human protein)</fullName>
    </submittedName>
</protein>